<keyword evidence="1" id="KW-1133">Transmembrane helix</keyword>
<reference evidence="4 5" key="1">
    <citation type="journal article" date="2021" name="Syst. Appl. Microbiol.">
        <title>Persephonella atlantica sp. nov.: How to adapt to physico-chemical gradients in high temperature hydrothermal habitats.</title>
        <authorList>
            <person name="Francois D.X."/>
            <person name="Godfroy A."/>
            <person name="Mathien C."/>
            <person name="Aube J."/>
            <person name="Cathalot C."/>
            <person name="Lesongeur F."/>
            <person name="L'Haridon S."/>
            <person name="Philippon X."/>
            <person name="Roussel E.G."/>
        </authorList>
    </citation>
    <scope>NUCLEOTIDE SEQUENCE [LARGE SCALE GENOMIC DNA]</scope>
    <source>
        <strain evidence="4 5">MO1340</strain>
    </source>
</reference>
<dbReference type="InterPro" id="IPR007730">
    <property type="entry name" value="SPOR-like_dom"/>
</dbReference>
<name>A0ABS1GFJ7_9AQUI</name>
<dbReference type="Gene3D" id="3.40.50.300">
    <property type="entry name" value="P-loop containing nucleotide triphosphate hydrolases"/>
    <property type="match status" value="1"/>
</dbReference>
<evidence type="ECO:0000259" key="3">
    <source>
        <dbReference type="Pfam" id="PF13401"/>
    </source>
</evidence>
<sequence length="367" mass="43331">MLSDIYGEDKREKFLIIKNLMKDKDCIGVVYGKKGTGKRYLINKVINEIKKDKDIILFIDAQENWYQSILSEIGIYEEVGREEFLIRFFEFLQKFKGRMFIVFNNCHLLSEEQFLQIVRVLGIKDKVSLIFIGDEKTRNLLNPVNTGKILSTINFAFEIKPIEFDEFFRFFKDRYGGKLSKRKIKKLFKISHGSLSEGISIVESGKDLHGRRWWLYLVFLFLTVAIFLLYLSGKKQQKQIVVKDMKLPIEGSVEDSLPIKVKKKKTVLELNEAEIEKKLKEIYSLDIPEIKFYEKRYMYRLQVATFKNLKNAERLKEKLSQRGLHTRIEKVKGFFKLTVYVSDRNELKKVLKSLKDMGFKPILKKVE</sequence>
<dbReference type="InterPro" id="IPR036680">
    <property type="entry name" value="SPOR-like_sf"/>
</dbReference>
<dbReference type="Pfam" id="PF05036">
    <property type="entry name" value="SPOR"/>
    <property type="match status" value="1"/>
</dbReference>
<dbReference type="RefSeq" id="WP_200673112.1">
    <property type="nucleotide sequence ID" value="NZ_JAACYA010000001.1"/>
</dbReference>
<feature type="transmembrane region" description="Helical" evidence="1">
    <location>
        <begin position="213"/>
        <end position="231"/>
    </location>
</feature>
<feature type="domain" description="SPOR" evidence="2">
    <location>
        <begin position="299"/>
        <end position="364"/>
    </location>
</feature>
<dbReference type="SUPFAM" id="SSF110997">
    <property type="entry name" value="Sporulation related repeat"/>
    <property type="match status" value="1"/>
</dbReference>
<evidence type="ECO:0000259" key="2">
    <source>
        <dbReference type="Pfam" id="PF05036"/>
    </source>
</evidence>
<proteinExistence type="predicted"/>
<evidence type="ECO:0000313" key="5">
    <source>
        <dbReference type="Proteomes" id="UP000772812"/>
    </source>
</evidence>
<keyword evidence="1" id="KW-0812">Transmembrane</keyword>
<protein>
    <recommendedName>
        <fullName evidence="6">SPOR domain-containing protein</fullName>
    </recommendedName>
</protein>
<dbReference type="InterPro" id="IPR049945">
    <property type="entry name" value="AAA_22"/>
</dbReference>
<accession>A0ABS1GFJ7</accession>
<evidence type="ECO:0008006" key="6">
    <source>
        <dbReference type="Google" id="ProtNLM"/>
    </source>
</evidence>
<keyword evidence="1" id="KW-0472">Membrane</keyword>
<dbReference type="SUPFAM" id="SSF52540">
    <property type="entry name" value="P-loop containing nucleoside triphosphate hydrolases"/>
    <property type="match status" value="1"/>
</dbReference>
<evidence type="ECO:0000256" key="1">
    <source>
        <dbReference type="SAM" id="Phobius"/>
    </source>
</evidence>
<comment type="caution">
    <text evidence="4">The sequence shown here is derived from an EMBL/GenBank/DDBJ whole genome shotgun (WGS) entry which is preliminary data.</text>
</comment>
<dbReference type="EMBL" id="JAACYA010000001">
    <property type="protein sequence ID" value="MBK3331703.1"/>
    <property type="molecule type" value="Genomic_DNA"/>
</dbReference>
<dbReference type="InterPro" id="IPR027417">
    <property type="entry name" value="P-loop_NTPase"/>
</dbReference>
<organism evidence="4 5">
    <name type="scientific">Persephonella atlantica</name>
    <dbReference type="NCBI Taxonomy" id="2699429"/>
    <lineage>
        <taxon>Bacteria</taxon>
        <taxon>Pseudomonadati</taxon>
        <taxon>Aquificota</taxon>
        <taxon>Aquificia</taxon>
        <taxon>Aquificales</taxon>
        <taxon>Hydrogenothermaceae</taxon>
        <taxon>Persephonella</taxon>
    </lineage>
</organism>
<dbReference type="Pfam" id="PF13401">
    <property type="entry name" value="AAA_22"/>
    <property type="match status" value="1"/>
</dbReference>
<feature type="domain" description="ORC1/DEAH AAA+ ATPase" evidence="3">
    <location>
        <begin position="27"/>
        <end position="141"/>
    </location>
</feature>
<dbReference type="Proteomes" id="UP000772812">
    <property type="component" value="Unassembled WGS sequence"/>
</dbReference>
<keyword evidence="5" id="KW-1185">Reference proteome</keyword>
<evidence type="ECO:0000313" key="4">
    <source>
        <dbReference type="EMBL" id="MBK3331703.1"/>
    </source>
</evidence>
<dbReference type="Gene3D" id="3.30.70.1070">
    <property type="entry name" value="Sporulation related repeat"/>
    <property type="match status" value="1"/>
</dbReference>
<gene>
    <name evidence="4" type="ORF">GWK41_01320</name>
</gene>